<evidence type="ECO:0000313" key="2">
    <source>
        <dbReference type="EMBL" id="USW50566.1"/>
    </source>
</evidence>
<proteinExistence type="predicted"/>
<accession>A0A9Q9EG86</accession>
<feature type="region of interest" description="Disordered" evidence="1">
    <location>
        <begin position="1"/>
        <end position="25"/>
    </location>
</feature>
<protein>
    <submittedName>
        <fullName evidence="2">Uncharacterized protein</fullName>
    </submittedName>
</protein>
<feature type="region of interest" description="Disordered" evidence="1">
    <location>
        <begin position="87"/>
        <end position="119"/>
    </location>
</feature>
<dbReference type="EMBL" id="CP099420">
    <property type="protein sequence ID" value="USW50566.1"/>
    <property type="molecule type" value="Genomic_DNA"/>
</dbReference>
<keyword evidence="3" id="KW-1185">Reference proteome</keyword>
<sequence>MADSSEHQVCNAEKEEEGYNDESHTMTASQWDITIEGTYLALASEDETSLTTVASLDQMAQLVPVGKIDVNGDAPDAIRQDHTTASEGIQGVEQSVSPASVENQTREQSIAMTNNDSQDESEYGAMYNISELQRAAKKCLAPTQKDDVANISPCELHSVIATNHVELDRDEKFLLEAIRMGKRRRWQDLAALLDVEDVSAAWQHHAFDLYETLKGREQQGEALIEKIRMFNSTRQPSPRCGGKSAML</sequence>
<name>A0A9Q9EG86_9PEZI</name>
<reference evidence="2" key="1">
    <citation type="submission" date="2022-06" db="EMBL/GenBank/DDBJ databases">
        <title>Complete genome sequences of two strains of the flax pathogen Septoria linicola.</title>
        <authorList>
            <person name="Lapalu N."/>
            <person name="Simon A."/>
            <person name="Demenou B."/>
            <person name="Paumier D."/>
            <person name="Guillot M.-P."/>
            <person name="Gout L."/>
            <person name="Valade R."/>
        </authorList>
    </citation>
    <scope>NUCLEOTIDE SEQUENCE</scope>
    <source>
        <strain evidence="2">SE15195</strain>
    </source>
</reference>
<organism evidence="2 3">
    <name type="scientific">Septoria linicola</name>
    <dbReference type="NCBI Taxonomy" id="215465"/>
    <lineage>
        <taxon>Eukaryota</taxon>
        <taxon>Fungi</taxon>
        <taxon>Dikarya</taxon>
        <taxon>Ascomycota</taxon>
        <taxon>Pezizomycotina</taxon>
        <taxon>Dothideomycetes</taxon>
        <taxon>Dothideomycetidae</taxon>
        <taxon>Mycosphaerellales</taxon>
        <taxon>Mycosphaerellaceae</taxon>
        <taxon>Septoria</taxon>
    </lineage>
</organism>
<evidence type="ECO:0000256" key="1">
    <source>
        <dbReference type="SAM" id="MobiDB-lite"/>
    </source>
</evidence>
<evidence type="ECO:0000313" key="3">
    <source>
        <dbReference type="Proteomes" id="UP001056384"/>
    </source>
</evidence>
<feature type="compositionally biased region" description="Polar residues" evidence="1">
    <location>
        <begin position="87"/>
        <end position="116"/>
    </location>
</feature>
<dbReference type="AlphaFoldDB" id="A0A9Q9EG86"/>
<gene>
    <name evidence="2" type="ORF">Slin15195_G038850</name>
</gene>
<dbReference type="Proteomes" id="UP001056384">
    <property type="component" value="Chromosome 3"/>
</dbReference>